<sequence length="206" mass="23346">MKTILCFGDSNTYGYIPGSGERYPRDVRWPGRLQKLLGEGYYVVEEGLNGRTTAFGDDIEPYRKGLDYILPCVMSHSPVDLIIIMLGTNDIKERYHVCAEEIGYGMEEVVMKITGYFQFREQKPQIMIVAPVPIGETDSVEFTAQSIEKSRRLAPIYQELAERFGCHFLDAADYVKGLGCDKIHYDPQHHAALCEGIGNRVKEILK</sequence>
<dbReference type="PANTHER" id="PTHR30383">
    <property type="entry name" value="THIOESTERASE 1/PROTEASE 1/LYSOPHOSPHOLIPASE L1"/>
    <property type="match status" value="1"/>
</dbReference>
<dbReference type="GO" id="GO:0016787">
    <property type="term" value="F:hydrolase activity"/>
    <property type="evidence" value="ECO:0007669"/>
    <property type="project" value="UniProtKB-KW"/>
</dbReference>
<evidence type="ECO:0000259" key="1">
    <source>
        <dbReference type="Pfam" id="PF13472"/>
    </source>
</evidence>
<dbReference type="InterPro" id="IPR051532">
    <property type="entry name" value="Ester_Hydrolysis_Enzymes"/>
</dbReference>
<reference evidence="2 3" key="1">
    <citation type="submission" date="2022-11" db="EMBL/GenBank/DDBJ databases">
        <authorList>
            <person name="Caiyu Z."/>
        </authorList>
    </citation>
    <scope>NUCLEOTIDE SEQUENCE [LARGE SCALE GENOMIC DNA]</scope>
    <source>
        <strain evidence="2 3">YR-4</strain>
    </source>
</reference>
<dbReference type="InterPro" id="IPR036514">
    <property type="entry name" value="SGNH_hydro_sf"/>
</dbReference>
<dbReference type="CDD" id="cd01839">
    <property type="entry name" value="SGNH_arylesterase_like"/>
    <property type="match status" value="1"/>
</dbReference>
<keyword evidence="2" id="KW-0378">Hydrolase</keyword>
<keyword evidence="3" id="KW-1185">Reference proteome</keyword>
<proteinExistence type="predicted"/>
<evidence type="ECO:0000313" key="3">
    <source>
        <dbReference type="Proteomes" id="UP001082703"/>
    </source>
</evidence>
<gene>
    <name evidence="2" type="ORF">OUY18_05360</name>
</gene>
<dbReference type="Proteomes" id="UP001082703">
    <property type="component" value="Unassembled WGS sequence"/>
</dbReference>
<dbReference type="RefSeq" id="WP_268057704.1">
    <property type="nucleotide sequence ID" value="NZ_JAPOHA010000004.1"/>
</dbReference>
<name>A0ABT4BUT3_9FIRM</name>
<dbReference type="EMBL" id="JAPOHA010000004">
    <property type="protein sequence ID" value="MCY1713681.1"/>
    <property type="molecule type" value="Genomic_DNA"/>
</dbReference>
<dbReference type="InterPro" id="IPR013830">
    <property type="entry name" value="SGNH_hydro"/>
</dbReference>
<dbReference type="Gene3D" id="3.40.50.1110">
    <property type="entry name" value="SGNH hydrolase"/>
    <property type="match status" value="1"/>
</dbReference>
<dbReference type="Pfam" id="PF13472">
    <property type="entry name" value="Lipase_GDSL_2"/>
    <property type="match status" value="1"/>
</dbReference>
<comment type="caution">
    <text evidence="2">The sequence shown here is derived from an EMBL/GenBank/DDBJ whole genome shotgun (WGS) entry which is preliminary data.</text>
</comment>
<evidence type="ECO:0000313" key="2">
    <source>
        <dbReference type="EMBL" id="MCY1713681.1"/>
    </source>
</evidence>
<protein>
    <submittedName>
        <fullName evidence="2">SGNH/GDSL hydrolase family protein</fullName>
    </submittedName>
</protein>
<dbReference type="PANTHER" id="PTHR30383:SF29">
    <property type="entry name" value="SGNH HYDROLASE-TYPE ESTERASE DOMAIN-CONTAINING PROTEIN"/>
    <property type="match status" value="1"/>
</dbReference>
<feature type="domain" description="SGNH hydrolase-type esterase" evidence="1">
    <location>
        <begin position="6"/>
        <end position="177"/>
    </location>
</feature>
<dbReference type="SUPFAM" id="SSF52266">
    <property type="entry name" value="SGNH hydrolase"/>
    <property type="match status" value="1"/>
</dbReference>
<organism evidence="2 3">
    <name type="scientific">Caproiciproducens galactitolivorans</name>
    <dbReference type="NCBI Taxonomy" id="642589"/>
    <lineage>
        <taxon>Bacteria</taxon>
        <taxon>Bacillati</taxon>
        <taxon>Bacillota</taxon>
        <taxon>Clostridia</taxon>
        <taxon>Eubacteriales</taxon>
        <taxon>Acutalibacteraceae</taxon>
        <taxon>Caproiciproducens</taxon>
    </lineage>
</organism>
<accession>A0ABT4BUT3</accession>